<dbReference type="EMBL" id="PYMC01000013">
    <property type="protein sequence ID" value="PSW03742.1"/>
    <property type="molecule type" value="Genomic_DNA"/>
</dbReference>
<evidence type="ECO:0000313" key="3">
    <source>
        <dbReference type="Proteomes" id="UP000240904"/>
    </source>
</evidence>
<proteinExistence type="predicted"/>
<evidence type="ECO:0000313" key="2">
    <source>
        <dbReference type="EMBL" id="PSW03742.1"/>
    </source>
</evidence>
<dbReference type="PANTHER" id="PTHR42779">
    <property type="entry name" value="PROTEIN YNJB"/>
    <property type="match status" value="1"/>
</dbReference>
<dbReference type="NCBIfam" id="NF008633">
    <property type="entry name" value="PRK11622.1"/>
    <property type="match status" value="1"/>
</dbReference>
<dbReference type="InterPro" id="IPR006059">
    <property type="entry name" value="SBP"/>
</dbReference>
<dbReference type="RefSeq" id="WP_107284434.1">
    <property type="nucleotide sequence ID" value="NZ_PYMC01000013.1"/>
</dbReference>
<gene>
    <name evidence="2" type="ORF">C9I89_16555</name>
</gene>
<dbReference type="SUPFAM" id="SSF53850">
    <property type="entry name" value="Periplasmic binding protein-like II"/>
    <property type="match status" value="1"/>
</dbReference>
<feature type="chain" id="PRO_5015405858" evidence="1">
    <location>
        <begin position="20"/>
        <end position="391"/>
    </location>
</feature>
<dbReference type="OrthoDB" id="3239593at2"/>
<feature type="signal peptide" evidence="1">
    <location>
        <begin position="1"/>
        <end position="19"/>
    </location>
</feature>
<accession>A0A2T3MV77</accession>
<comment type="caution">
    <text evidence="2">The sequence shown here is derived from an EMBL/GenBank/DDBJ whole genome shotgun (WGS) entry which is preliminary data.</text>
</comment>
<organism evidence="2 3">
    <name type="scientific">Photobacterium lipolyticum</name>
    <dbReference type="NCBI Taxonomy" id="266810"/>
    <lineage>
        <taxon>Bacteria</taxon>
        <taxon>Pseudomonadati</taxon>
        <taxon>Pseudomonadota</taxon>
        <taxon>Gammaproteobacteria</taxon>
        <taxon>Vibrionales</taxon>
        <taxon>Vibrionaceae</taxon>
        <taxon>Photobacterium</taxon>
    </lineage>
</organism>
<dbReference type="PIRSF" id="PIRSF029172">
    <property type="entry name" value="UCP029172_ABC_sbc_YnjB"/>
    <property type="match status" value="1"/>
</dbReference>
<dbReference type="Proteomes" id="UP000240904">
    <property type="component" value="Unassembled WGS sequence"/>
</dbReference>
<reference evidence="2 3" key="1">
    <citation type="submission" date="2018-03" db="EMBL/GenBank/DDBJ databases">
        <title>Whole genome sequencing of Histamine producing bacteria.</title>
        <authorList>
            <person name="Butler K."/>
        </authorList>
    </citation>
    <scope>NUCLEOTIDE SEQUENCE [LARGE SCALE GENOMIC DNA]</scope>
    <source>
        <strain evidence="2 3">DSM 16190</strain>
    </source>
</reference>
<dbReference type="Pfam" id="PF13416">
    <property type="entry name" value="SBP_bac_8"/>
    <property type="match status" value="1"/>
</dbReference>
<dbReference type="InterPro" id="IPR027020">
    <property type="entry name" value="YnjB"/>
</dbReference>
<name>A0A2T3MV77_9GAMM</name>
<keyword evidence="1" id="KW-0732">Signal</keyword>
<evidence type="ECO:0000256" key="1">
    <source>
        <dbReference type="SAM" id="SignalP"/>
    </source>
</evidence>
<sequence>MKKLVMGLVLSLASSLVSAEQASPQQSEQWQLIESKASGQTVYFNAWGGSQEINDYLRWSAKQLKKRYNVTLKHVKVADIAETTQRLLAEKTAGKNRDGSVDLVWINGENFRSMKQGKLLFGPFVEQLPNWQYVDQRLPVFEDFTEPTEGLEAPWGVGQLVFIHDKQTLNNPPQSFAELLSLAKAFPGKVSYPQPPEFHGSSFLKAALIELTDDKPALYQPIVLNKDKARFDRVTAPLWQYLDQLHPVAWQQGQRFPSGTTETIQLLDDQQLLLAITFNPNAANAAIEHGTLAETAQAYAFDQGALSNIHFLAIPWNASAKEGAQVAINFLLSPEAQARKANTSIWGDPSVLKEEALNSGSRGFALFKPVAEPHPSWLTAIEQEWQRRYGH</sequence>
<protein>
    <submittedName>
        <fullName evidence="2">ABC transporter substrate-binding protein</fullName>
    </submittedName>
</protein>
<dbReference type="PANTHER" id="PTHR42779:SF1">
    <property type="entry name" value="PROTEIN YNJB"/>
    <property type="match status" value="1"/>
</dbReference>
<dbReference type="Gene3D" id="3.40.190.10">
    <property type="entry name" value="Periplasmic binding protein-like II"/>
    <property type="match status" value="2"/>
</dbReference>
<dbReference type="AlphaFoldDB" id="A0A2T3MV77"/>
<keyword evidence="3" id="KW-1185">Reference proteome</keyword>